<dbReference type="InterPro" id="IPR004360">
    <property type="entry name" value="Glyas_Fos-R_dOase_dom"/>
</dbReference>
<sequence length="139" mass="14836">MATSPVSGDIVPFLRYADPRAAIDWLERAFGFEPILVVDDEAGGVAHAELRLGSSAIMLGGLKEDALGMIRPGEAGGVTQGIYVTVADAEPLWVRARTAGARVVINIYDTPYGSREFAVCDPEGHLWSIGTYRAGSWQG</sequence>
<name>A0ABW4YT66_9HYPH</name>
<gene>
    <name evidence="2" type="ORF">ACFSNC_03465</name>
</gene>
<dbReference type="SUPFAM" id="SSF54593">
    <property type="entry name" value="Glyoxalase/Bleomycin resistance protein/Dihydroxybiphenyl dioxygenase"/>
    <property type="match status" value="1"/>
</dbReference>
<dbReference type="EMBL" id="JBHUHD010000001">
    <property type="protein sequence ID" value="MFD2139448.1"/>
    <property type="molecule type" value="Genomic_DNA"/>
</dbReference>
<dbReference type="Proteomes" id="UP001597299">
    <property type="component" value="Unassembled WGS sequence"/>
</dbReference>
<dbReference type="Pfam" id="PF00903">
    <property type="entry name" value="Glyoxalase"/>
    <property type="match status" value="1"/>
</dbReference>
<feature type="domain" description="VOC" evidence="1">
    <location>
        <begin position="7"/>
        <end position="132"/>
    </location>
</feature>
<dbReference type="Gene3D" id="3.30.720.110">
    <property type="match status" value="1"/>
</dbReference>
<dbReference type="RefSeq" id="WP_213352179.1">
    <property type="nucleotide sequence ID" value="NZ_JAHBGB010000019.1"/>
</dbReference>
<reference evidence="3" key="1">
    <citation type="journal article" date="2019" name="Int. J. Syst. Evol. Microbiol.">
        <title>The Global Catalogue of Microorganisms (GCM) 10K type strain sequencing project: providing services to taxonomists for standard genome sequencing and annotation.</title>
        <authorList>
            <consortium name="The Broad Institute Genomics Platform"/>
            <consortium name="The Broad Institute Genome Sequencing Center for Infectious Disease"/>
            <person name="Wu L."/>
            <person name="Ma J."/>
        </authorList>
    </citation>
    <scope>NUCLEOTIDE SEQUENCE [LARGE SCALE GENOMIC DNA]</scope>
    <source>
        <strain evidence="3">CCM 7435</strain>
    </source>
</reference>
<comment type="caution">
    <text evidence="2">The sequence shown here is derived from an EMBL/GenBank/DDBJ whole genome shotgun (WGS) entry which is preliminary data.</text>
</comment>
<evidence type="ECO:0000313" key="2">
    <source>
        <dbReference type="EMBL" id="MFD2139448.1"/>
    </source>
</evidence>
<dbReference type="PANTHER" id="PTHR34109">
    <property type="entry name" value="BNAUNNG04460D PROTEIN-RELATED"/>
    <property type="match status" value="1"/>
</dbReference>
<dbReference type="PANTHER" id="PTHR34109:SF1">
    <property type="entry name" value="VOC DOMAIN-CONTAINING PROTEIN"/>
    <property type="match status" value="1"/>
</dbReference>
<evidence type="ECO:0000313" key="3">
    <source>
        <dbReference type="Proteomes" id="UP001597299"/>
    </source>
</evidence>
<dbReference type="PROSITE" id="PS51819">
    <property type="entry name" value="VOC"/>
    <property type="match status" value="1"/>
</dbReference>
<dbReference type="InterPro" id="IPR037523">
    <property type="entry name" value="VOC_core"/>
</dbReference>
<keyword evidence="3" id="KW-1185">Reference proteome</keyword>
<proteinExistence type="predicted"/>
<organism evidence="2 3">
    <name type="scientific">Ancylobacter oerskovii</name>
    <dbReference type="NCBI Taxonomy" id="459519"/>
    <lineage>
        <taxon>Bacteria</taxon>
        <taxon>Pseudomonadati</taxon>
        <taxon>Pseudomonadota</taxon>
        <taxon>Alphaproteobacteria</taxon>
        <taxon>Hyphomicrobiales</taxon>
        <taxon>Xanthobacteraceae</taxon>
        <taxon>Ancylobacter</taxon>
    </lineage>
</organism>
<accession>A0ABW4YT66</accession>
<dbReference type="InterPro" id="IPR029068">
    <property type="entry name" value="Glyas_Bleomycin-R_OHBP_Dase"/>
</dbReference>
<protein>
    <submittedName>
        <fullName evidence="2">VOC family protein</fullName>
    </submittedName>
</protein>
<evidence type="ECO:0000259" key="1">
    <source>
        <dbReference type="PROSITE" id="PS51819"/>
    </source>
</evidence>
<dbReference type="Gene3D" id="3.30.720.120">
    <property type="match status" value="1"/>
</dbReference>